<evidence type="ECO:0000313" key="9">
    <source>
        <dbReference type="EMBL" id="QEA14089.1"/>
    </source>
</evidence>
<dbReference type="GO" id="GO:0030145">
    <property type="term" value="F:manganese ion binding"/>
    <property type="evidence" value="ECO:0007669"/>
    <property type="project" value="UniProtKB-UniRule"/>
</dbReference>
<keyword evidence="6 8" id="KW-0067">ATP-binding</keyword>
<dbReference type="GO" id="GO:0070733">
    <property type="term" value="F:AMPylase activity"/>
    <property type="evidence" value="ECO:0007669"/>
    <property type="project" value="UniProtKB-EC"/>
</dbReference>
<organism evidence="9 10">
    <name type="scientific">Comamonas flocculans</name>
    <dbReference type="NCBI Taxonomy" id="2597701"/>
    <lineage>
        <taxon>Bacteria</taxon>
        <taxon>Pseudomonadati</taxon>
        <taxon>Pseudomonadota</taxon>
        <taxon>Betaproteobacteria</taxon>
        <taxon>Burkholderiales</taxon>
        <taxon>Comamonadaceae</taxon>
        <taxon>Comamonas</taxon>
    </lineage>
</organism>
<feature type="binding site" evidence="8">
    <location>
        <position position="97"/>
    </location>
    <ligand>
        <name>ATP</name>
        <dbReference type="ChEBI" id="CHEBI:30616"/>
    </ligand>
</feature>
<gene>
    <name evidence="8" type="primary">ydiU</name>
    <name evidence="8" type="synonym">selO</name>
    <name evidence="9" type="ORF">FOZ74_14225</name>
</gene>
<name>A0A5B8RWT4_9BURK</name>
<keyword evidence="3 8" id="KW-0548">Nucleotidyltransferase</keyword>
<evidence type="ECO:0000256" key="6">
    <source>
        <dbReference type="ARBA" id="ARBA00022840"/>
    </source>
</evidence>
<feature type="active site" description="Proton acceptor" evidence="8">
    <location>
        <position position="259"/>
    </location>
</feature>
<dbReference type="RefSeq" id="WP_146913670.1">
    <property type="nucleotide sequence ID" value="NZ_CP042344.1"/>
</dbReference>
<dbReference type="AlphaFoldDB" id="A0A5B8RWT4"/>
<feature type="binding site" evidence="8">
    <location>
        <position position="179"/>
    </location>
    <ligand>
        <name>ATP</name>
        <dbReference type="ChEBI" id="CHEBI:30616"/>
    </ligand>
</feature>
<dbReference type="GO" id="GO:0000287">
    <property type="term" value="F:magnesium ion binding"/>
    <property type="evidence" value="ECO:0007669"/>
    <property type="project" value="UniProtKB-UniRule"/>
</dbReference>
<dbReference type="EC" id="2.7.7.108" evidence="8"/>
<dbReference type="Pfam" id="PF02696">
    <property type="entry name" value="SelO"/>
    <property type="match status" value="1"/>
</dbReference>
<dbReference type="InterPro" id="IPR003846">
    <property type="entry name" value="SelO"/>
</dbReference>
<comment type="catalytic activity">
    <reaction evidence="8">
        <text>L-seryl-[protein] + ATP = 3-O-(5'-adenylyl)-L-seryl-[protein] + diphosphate</text>
        <dbReference type="Rhea" id="RHEA:58120"/>
        <dbReference type="Rhea" id="RHEA-COMP:9863"/>
        <dbReference type="Rhea" id="RHEA-COMP:15073"/>
        <dbReference type="ChEBI" id="CHEBI:29999"/>
        <dbReference type="ChEBI" id="CHEBI:30616"/>
        <dbReference type="ChEBI" id="CHEBI:33019"/>
        <dbReference type="ChEBI" id="CHEBI:142516"/>
        <dbReference type="EC" id="2.7.7.108"/>
    </reaction>
</comment>
<feature type="binding site" evidence="8">
    <location>
        <position position="269"/>
    </location>
    <ligand>
        <name>Mg(2+)</name>
        <dbReference type="ChEBI" id="CHEBI:18420"/>
    </ligand>
</feature>
<dbReference type="PANTHER" id="PTHR32057">
    <property type="entry name" value="PROTEIN ADENYLYLTRANSFERASE SELO, MITOCHONDRIAL"/>
    <property type="match status" value="1"/>
</dbReference>
<evidence type="ECO:0000256" key="5">
    <source>
        <dbReference type="ARBA" id="ARBA00022741"/>
    </source>
</evidence>
<keyword evidence="2 8" id="KW-0808">Transferase</keyword>
<evidence type="ECO:0000256" key="7">
    <source>
        <dbReference type="ARBA" id="ARBA00022842"/>
    </source>
</evidence>
<comment type="catalytic activity">
    <reaction evidence="8">
        <text>L-tyrosyl-[protein] + UTP = O-(5'-uridylyl)-L-tyrosyl-[protein] + diphosphate</text>
        <dbReference type="Rhea" id="RHEA:83887"/>
        <dbReference type="Rhea" id="RHEA-COMP:10136"/>
        <dbReference type="Rhea" id="RHEA-COMP:20238"/>
        <dbReference type="ChEBI" id="CHEBI:33019"/>
        <dbReference type="ChEBI" id="CHEBI:46398"/>
        <dbReference type="ChEBI" id="CHEBI:46858"/>
        <dbReference type="ChEBI" id="CHEBI:90602"/>
    </reaction>
</comment>
<feature type="binding site" evidence="8">
    <location>
        <position position="116"/>
    </location>
    <ligand>
        <name>ATP</name>
        <dbReference type="ChEBI" id="CHEBI:30616"/>
    </ligand>
</feature>
<comment type="catalytic activity">
    <reaction evidence="8">
        <text>L-tyrosyl-[protein] + ATP = O-(5'-adenylyl)-L-tyrosyl-[protein] + diphosphate</text>
        <dbReference type="Rhea" id="RHEA:54288"/>
        <dbReference type="Rhea" id="RHEA-COMP:10136"/>
        <dbReference type="Rhea" id="RHEA-COMP:13846"/>
        <dbReference type="ChEBI" id="CHEBI:30616"/>
        <dbReference type="ChEBI" id="CHEBI:33019"/>
        <dbReference type="ChEBI" id="CHEBI:46858"/>
        <dbReference type="ChEBI" id="CHEBI:83624"/>
        <dbReference type="EC" id="2.7.7.108"/>
    </reaction>
</comment>
<dbReference type="EMBL" id="CP042344">
    <property type="protein sequence ID" value="QEA14089.1"/>
    <property type="molecule type" value="Genomic_DNA"/>
</dbReference>
<reference evidence="9 10" key="1">
    <citation type="submission" date="2019-07" db="EMBL/GenBank/DDBJ databases">
        <title>Complete genome sequence of Comamonas sp. NLF 7-7 isolated from livestock.</title>
        <authorList>
            <person name="Kim D.H."/>
            <person name="Kim J.G."/>
        </authorList>
    </citation>
    <scope>NUCLEOTIDE SEQUENCE [LARGE SCALE GENOMIC DNA]</scope>
    <source>
        <strain evidence="9 10">NLF 7-7</strain>
    </source>
</reference>
<dbReference type="OrthoDB" id="9776281at2"/>
<keyword evidence="8" id="KW-0464">Manganese</keyword>
<evidence type="ECO:0000256" key="8">
    <source>
        <dbReference type="HAMAP-Rule" id="MF_00692"/>
    </source>
</evidence>
<comment type="catalytic activity">
    <reaction evidence="8">
        <text>L-histidyl-[protein] + UTP = N(tele)-(5'-uridylyl)-L-histidyl-[protein] + diphosphate</text>
        <dbReference type="Rhea" id="RHEA:83891"/>
        <dbReference type="Rhea" id="RHEA-COMP:9745"/>
        <dbReference type="Rhea" id="RHEA-COMP:20239"/>
        <dbReference type="ChEBI" id="CHEBI:29979"/>
        <dbReference type="ChEBI" id="CHEBI:33019"/>
        <dbReference type="ChEBI" id="CHEBI:46398"/>
        <dbReference type="ChEBI" id="CHEBI:233474"/>
    </reaction>
</comment>
<accession>A0A5B8RWT4</accession>
<dbReference type="KEGG" id="cof:FOZ74_14225"/>
<comment type="cofactor">
    <cofactor evidence="8">
        <name>Mg(2+)</name>
        <dbReference type="ChEBI" id="CHEBI:18420"/>
    </cofactor>
    <cofactor evidence="8">
        <name>Mn(2+)</name>
        <dbReference type="ChEBI" id="CHEBI:29035"/>
    </cofactor>
</comment>
<evidence type="ECO:0000256" key="4">
    <source>
        <dbReference type="ARBA" id="ARBA00022723"/>
    </source>
</evidence>
<feature type="binding site" evidence="8">
    <location>
        <position position="128"/>
    </location>
    <ligand>
        <name>ATP</name>
        <dbReference type="ChEBI" id="CHEBI:30616"/>
    </ligand>
</feature>
<proteinExistence type="inferred from homology"/>
<evidence type="ECO:0000256" key="3">
    <source>
        <dbReference type="ARBA" id="ARBA00022695"/>
    </source>
</evidence>
<dbReference type="HAMAP" id="MF_00692">
    <property type="entry name" value="SelO"/>
    <property type="match status" value="1"/>
</dbReference>
<dbReference type="Proteomes" id="UP000321199">
    <property type="component" value="Chromosome"/>
</dbReference>
<evidence type="ECO:0000256" key="2">
    <source>
        <dbReference type="ARBA" id="ARBA00022679"/>
    </source>
</evidence>
<dbReference type="GO" id="GO:0005524">
    <property type="term" value="F:ATP binding"/>
    <property type="evidence" value="ECO:0007669"/>
    <property type="project" value="UniProtKB-UniRule"/>
</dbReference>
<comment type="similarity">
    <text evidence="1 8">Belongs to the SELO family.</text>
</comment>
<feature type="binding site" evidence="8">
    <location>
        <position position="100"/>
    </location>
    <ligand>
        <name>ATP</name>
        <dbReference type="ChEBI" id="CHEBI:30616"/>
    </ligand>
</feature>
<sequence length="492" mass="53933">MDICAAPAHPPQGPVWQAGFSTLGEAFFTPLAPSPLPEPHWVARNTELAAQLGLEPAWLDSDQALQALSGNTTLPGSTPLASVYGGHQFGVWAGRLGDGRALLLGETVQGQELQLKGSGRTPYSRGADGRALLRSSIREYLASCAMQGLQIPSTQALALVGSPLPVQRETLETAAVLTRVAPSFIRFGHFEWFAAQGQVQALRRLADYVIERYYPACRTADAAQGNAYAALLRTVGERTAKLVAQWQAAGFMHGVMNTDNMSILGLTLDYGPFQFMDGFDPQHICNHSDQLGRYAFDEQPAVAHWNLACLARALLPLIEELPHAQAAIAVYPGAFEAHYMTRMRRKLGLSQPFEGDAQSLAQLLRLLARERVDYTIFWRRLAEACASGAPEEAADLFLDRTAFHDWLLSFEKLVAQAGIAQNPDLMLKTNPKFVLRNHLAELCIRAAKLQDFSVIEALQQVLMRPFDEHPDHQAWADPPPDWAASLTLSCSS</sequence>
<evidence type="ECO:0000256" key="1">
    <source>
        <dbReference type="ARBA" id="ARBA00009747"/>
    </source>
</evidence>
<keyword evidence="4 8" id="KW-0479">Metal-binding</keyword>
<feature type="binding site" evidence="8">
    <location>
        <position position="186"/>
    </location>
    <ligand>
        <name>ATP</name>
        <dbReference type="ChEBI" id="CHEBI:30616"/>
    </ligand>
</feature>
<protein>
    <recommendedName>
        <fullName evidence="8">Protein nucleotidyltransferase YdiU</fullName>
        <ecNumber evidence="8">2.7.7.-</ecNumber>
    </recommendedName>
    <alternativeName>
        <fullName evidence="8">Protein adenylyltransferase YdiU</fullName>
        <ecNumber evidence="8">2.7.7.108</ecNumber>
    </alternativeName>
    <alternativeName>
        <fullName evidence="8">Protein uridylyltransferase YdiU</fullName>
        <ecNumber evidence="8">2.7.7.-</ecNumber>
    </alternativeName>
</protein>
<feature type="binding site" evidence="8">
    <location>
        <position position="129"/>
    </location>
    <ligand>
        <name>ATP</name>
        <dbReference type="ChEBI" id="CHEBI:30616"/>
    </ligand>
</feature>
<feature type="binding site" evidence="8">
    <location>
        <position position="99"/>
    </location>
    <ligand>
        <name>ATP</name>
        <dbReference type="ChEBI" id="CHEBI:30616"/>
    </ligand>
</feature>
<keyword evidence="7 8" id="KW-0460">Magnesium</keyword>
<dbReference type="NCBIfam" id="NF000658">
    <property type="entry name" value="PRK00029.1"/>
    <property type="match status" value="1"/>
</dbReference>
<feature type="binding site" evidence="8">
    <location>
        <position position="269"/>
    </location>
    <ligand>
        <name>ATP</name>
        <dbReference type="ChEBI" id="CHEBI:30616"/>
    </ligand>
</feature>
<keyword evidence="10" id="KW-1185">Reference proteome</keyword>
<comment type="function">
    <text evidence="8">Nucleotidyltransferase involved in the post-translational modification of proteins. It can catalyze the addition of adenosine monophosphate (AMP) or uridine monophosphate (UMP) to a protein, resulting in modifications known as AMPylation and UMPylation.</text>
</comment>
<feature type="binding site" evidence="8">
    <location>
        <position position="260"/>
    </location>
    <ligand>
        <name>Mg(2+)</name>
        <dbReference type="ChEBI" id="CHEBI:18420"/>
    </ligand>
</feature>
<evidence type="ECO:0000313" key="10">
    <source>
        <dbReference type="Proteomes" id="UP000321199"/>
    </source>
</evidence>
<dbReference type="PANTHER" id="PTHR32057:SF14">
    <property type="entry name" value="PROTEIN ADENYLYLTRANSFERASE SELO, MITOCHONDRIAL"/>
    <property type="match status" value="1"/>
</dbReference>
<keyword evidence="5 8" id="KW-0547">Nucleotide-binding</keyword>
<comment type="catalytic activity">
    <reaction evidence="8">
        <text>L-threonyl-[protein] + ATP = 3-O-(5'-adenylyl)-L-threonyl-[protein] + diphosphate</text>
        <dbReference type="Rhea" id="RHEA:54292"/>
        <dbReference type="Rhea" id="RHEA-COMP:11060"/>
        <dbReference type="Rhea" id="RHEA-COMP:13847"/>
        <dbReference type="ChEBI" id="CHEBI:30013"/>
        <dbReference type="ChEBI" id="CHEBI:30616"/>
        <dbReference type="ChEBI" id="CHEBI:33019"/>
        <dbReference type="ChEBI" id="CHEBI:138113"/>
        <dbReference type="EC" id="2.7.7.108"/>
    </reaction>
</comment>
<dbReference type="EC" id="2.7.7.-" evidence="8"/>
<comment type="catalytic activity">
    <reaction evidence="8">
        <text>L-seryl-[protein] + UTP = O-(5'-uridylyl)-L-seryl-[protein] + diphosphate</text>
        <dbReference type="Rhea" id="RHEA:64604"/>
        <dbReference type="Rhea" id="RHEA-COMP:9863"/>
        <dbReference type="Rhea" id="RHEA-COMP:16635"/>
        <dbReference type="ChEBI" id="CHEBI:29999"/>
        <dbReference type="ChEBI" id="CHEBI:33019"/>
        <dbReference type="ChEBI" id="CHEBI:46398"/>
        <dbReference type="ChEBI" id="CHEBI:156051"/>
    </reaction>
</comment>